<dbReference type="EMBL" id="GIBP01005422">
    <property type="protein sequence ID" value="NDV34391.1"/>
    <property type="molecule type" value="Transcribed_RNA"/>
</dbReference>
<dbReference type="InterPro" id="IPR017937">
    <property type="entry name" value="Thioredoxin_CS"/>
</dbReference>
<dbReference type="Gene3D" id="3.40.30.10">
    <property type="entry name" value="Glutaredoxin"/>
    <property type="match status" value="2"/>
</dbReference>
<dbReference type="CDD" id="cd02947">
    <property type="entry name" value="TRX_family"/>
    <property type="match status" value="1"/>
</dbReference>
<name>A0A6B2LC23_9EUKA</name>
<feature type="domain" description="Thioredoxin" evidence="2">
    <location>
        <begin position="1"/>
        <end position="89"/>
    </location>
</feature>
<evidence type="ECO:0000313" key="3">
    <source>
        <dbReference type="EMBL" id="NDV34391.1"/>
    </source>
</evidence>
<dbReference type="PROSITE" id="PS51352">
    <property type="entry name" value="THIOREDOXIN_2"/>
    <property type="match status" value="2"/>
</dbReference>
<reference evidence="3" key="1">
    <citation type="journal article" date="2020" name="J. Eukaryot. Microbiol.">
        <title>De novo Sequencing, Assembly and Annotation of the Transcriptome for the Free-Living Testate Amoeba Arcella intermedia.</title>
        <authorList>
            <person name="Ribeiro G.M."/>
            <person name="Porfirio-Sousa A.L."/>
            <person name="Maurer-Alcala X.X."/>
            <person name="Katz L.A."/>
            <person name="Lahr D.J.G."/>
        </authorList>
    </citation>
    <scope>NUCLEOTIDE SEQUENCE</scope>
</reference>
<evidence type="ECO:0000259" key="2">
    <source>
        <dbReference type="PROSITE" id="PS51352"/>
    </source>
</evidence>
<dbReference type="Pfam" id="PF00085">
    <property type="entry name" value="Thioredoxin"/>
    <property type="match status" value="2"/>
</dbReference>
<feature type="domain" description="Thioredoxin" evidence="2">
    <location>
        <begin position="129"/>
        <end position="278"/>
    </location>
</feature>
<dbReference type="GO" id="GO:0006457">
    <property type="term" value="P:protein folding"/>
    <property type="evidence" value="ECO:0007669"/>
    <property type="project" value="TreeGrafter"/>
</dbReference>
<dbReference type="InterPro" id="IPR036249">
    <property type="entry name" value="Thioredoxin-like_sf"/>
</dbReference>
<comment type="similarity">
    <text evidence="1">Belongs to the protein disulfide isomerase family.</text>
</comment>
<dbReference type="PROSITE" id="PS00194">
    <property type="entry name" value="THIOREDOXIN_1"/>
    <property type="match status" value="2"/>
</dbReference>
<dbReference type="InterPro" id="IPR013766">
    <property type="entry name" value="Thioredoxin_domain"/>
</dbReference>
<organism evidence="3">
    <name type="scientific">Arcella intermedia</name>
    <dbReference type="NCBI Taxonomy" id="1963864"/>
    <lineage>
        <taxon>Eukaryota</taxon>
        <taxon>Amoebozoa</taxon>
        <taxon>Tubulinea</taxon>
        <taxon>Elardia</taxon>
        <taxon>Arcellinida</taxon>
        <taxon>Sphaerothecina</taxon>
        <taxon>Arcellidae</taxon>
        <taxon>Arcella</taxon>
    </lineage>
</organism>
<protein>
    <recommendedName>
        <fullName evidence="2">Thioredoxin domain-containing protein</fullName>
    </recommendedName>
</protein>
<evidence type="ECO:0000256" key="1">
    <source>
        <dbReference type="ARBA" id="ARBA00006347"/>
    </source>
</evidence>
<dbReference type="PRINTS" id="PR00421">
    <property type="entry name" value="THIOREDOXIN"/>
</dbReference>
<dbReference type="InterPro" id="IPR051063">
    <property type="entry name" value="PDI"/>
</dbReference>
<sequence>MVDIWAEWCGPCVKVGPTIAKLGEVLSKVPGIGIGKLNCDNNTVNKKYFPESGIPNIKFFPKGKKDQPIKYNGDRSLTSFIEFIHQNATVKFDLQKYKIVAETSEMMRKVDKLVGEVEGRIPPESRVEMDKLLNAIRAELEKTGVDAEILLKQVAFWEQAPFLAQLNKLKNKNVIHVTSHPEYLALIEKAKVENKLLVVDFFATWCGPCVQLAPLFADWSEEFMDVVFAKVDVDLLRESATFENIQCMPTIKFYKKELLNTIEGFDIEEIRNNIHQNK</sequence>
<dbReference type="GO" id="GO:0003756">
    <property type="term" value="F:protein disulfide isomerase activity"/>
    <property type="evidence" value="ECO:0007669"/>
    <property type="project" value="TreeGrafter"/>
</dbReference>
<proteinExistence type="inferred from homology"/>
<dbReference type="GO" id="GO:0005783">
    <property type="term" value="C:endoplasmic reticulum"/>
    <property type="evidence" value="ECO:0007669"/>
    <property type="project" value="TreeGrafter"/>
</dbReference>
<accession>A0A6B2LC23</accession>
<dbReference type="AlphaFoldDB" id="A0A6B2LC23"/>
<dbReference type="PANTHER" id="PTHR45672">
    <property type="entry name" value="PROTEIN DISULFIDE-ISOMERASE C17H9.14C-RELATED"/>
    <property type="match status" value="1"/>
</dbReference>
<dbReference type="SUPFAM" id="SSF52833">
    <property type="entry name" value="Thioredoxin-like"/>
    <property type="match status" value="2"/>
</dbReference>